<organism evidence="2 3">
    <name type="scientific">Apiospora arundinis</name>
    <dbReference type="NCBI Taxonomy" id="335852"/>
    <lineage>
        <taxon>Eukaryota</taxon>
        <taxon>Fungi</taxon>
        <taxon>Dikarya</taxon>
        <taxon>Ascomycota</taxon>
        <taxon>Pezizomycotina</taxon>
        <taxon>Sordariomycetes</taxon>
        <taxon>Xylariomycetidae</taxon>
        <taxon>Amphisphaeriales</taxon>
        <taxon>Apiosporaceae</taxon>
        <taxon>Apiospora</taxon>
    </lineage>
</organism>
<sequence>MDYFSALLEPGDLFTLKQAFQGQGNAMLIGYDLPRLDCTALSTPADESSPIHLILTWYGEGHSLFLNPNLKHKKVMSFRNVRVVLWIAPPSDLFIFNVDKYSNYVRNDRSTNLVYLFDEAPGLRDIKVTHVEDCWLGRFNLLFKVDNLRTQGSQPIFDQYHETYGAILTGFPAKDIRKQYKSQTSHTSIEPDDGSISQDDTEAVNLNLEPFQLHNEVRTYSGDVDEAIETRHALENGHEDPMLSMVQTQPNYRSERSRVSPKPATKCYHSRSIHSAEAVHDPRASVVENVAQDSDSDSDWINTFRYRRLAKRRQQQAAASLRRIRLPRPTVRSQKPTKAPANCAKASIQNCGSKLQERAYAKAGVNDKKIGAPGIAQDSLSKSESGNTNGRSAGEDQTLQTDVHNTSSHTDPPTGTPVALPSTDDSSRSKARIYGTAPIGESPTARRQVPTVDSMRAASRHKKHQQIEDQDPMAKVEDNLLPAGDGTGKATDTRTQRSSTSSRQLTDERTRSLRSAQPTKSPRAGAFASSDLFQGMAFALSFSSRDEAEKRFTESIIQRAGEAIFVY</sequence>
<name>A0ABR2J3T0_9PEZI</name>
<dbReference type="EMBL" id="JAPCWZ010000003">
    <property type="protein sequence ID" value="KAK8872458.1"/>
    <property type="molecule type" value="Genomic_DNA"/>
</dbReference>
<evidence type="ECO:0000313" key="3">
    <source>
        <dbReference type="Proteomes" id="UP001390339"/>
    </source>
</evidence>
<reference evidence="2 3" key="1">
    <citation type="journal article" date="2024" name="IMA Fungus">
        <title>Apiospora arundinis, a panoply of carbohydrate-active enzymes and secondary metabolites.</title>
        <authorList>
            <person name="Sorensen T."/>
            <person name="Petersen C."/>
            <person name="Muurmann A.T."/>
            <person name="Christiansen J.V."/>
            <person name="Brundto M.L."/>
            <person name="Overgaard C.K."/>
            <person name="Boysen A.T."/>
            <person name="Wollenberg R.D."/>
            <person name="Larsen T.O."/>
            <person name="Sorensen J.L."/>
            <person name="Nielsen K.L."/>
            <person name="Sondergaard T.E."/>
        </authorList>
    </citation>
    <scope>NUCLEOTIDE SEQUENCE [LARGE SCALE GENOMIC DNA]</scope>
    <source>
        <strain evidence="2 3">AAU 773</strain>
    </source>
</reference>
<protein>
    <recommendedName>
        <fullName evidence="4">FHA domain-containing protein</fullName>
    </recommendedName>
</protein>
<evidence type="ECO:0008006" key="4">
    <source>
        <dbReference type="Google" id="ProtNLM"/>
    </source>
</evidence>
<dbReference type="Proteomes" id="UP001390339">
    <property type="component" value="Unassembled WGS sequence"/>
</dbReference>
<comment type="caution">
    <text evidence="2">The sequence shown here is derived from an EMBL/GenBank/DDBJ whole genome shotgun (WGS) entry which is preliminary data.</text>
</comment>
<accession>A0ABR2J3T0</accession>
<feature type="region of interest" description="Disordered" evidence="1">
    <location>
        <begin position="369"/>
        <end position="526"/>
    </location>
</feature>
<evidence type="ECO:0000313" key="2">
    <source>
        <dbReference type="EMBL" id="KAK8872458.1"/>
    </source>
</evidence>
<keyword evidence="3" id="KW-1185">Reference proteome</keyword>
<gene>
    <name evidence="2" type="ORF">PGQ11_002972</name>
</gene>
<proteinExistence type="predicted"/>
<feature type="compositionally biased region" description="Polar residues" evidence="1">
    <location>
        <begin position="378"/>
        <end position="413"/>
    </location>
</feature>
<evidence type="ECO:0000256" key="1">
    <source>
        <dbReference type="SAM" id="MobiDB-lite"/>
    </source>
</evidence>